<feature type="region of interest" description="Disordered" evidence="1">
    <location>
        <begin position="318"/>
        <end position="372"/>
    </location>
</feature>
<sequence length="372" mass="39811">MSTQPSSALPAPTASAAPTTVKISSSQDKQTTTLFIDHSRFSSAPSDAPAVLTVWTPVKDCFSNGFYYGSDFGTTTSGFTPTLVLFPTQVTGRQSMSGAWCFPYQNTGQFYSPAVCPSGYTTATAQVMIDTLLGSTQYIATCCPSSLTLSQQGCTGMTDRTSILSWYPSYTVPLSPFSRTTPYITEIWLDLFVSSPVTVGLSAPAFIAYWQNTDVQIMRLLNITSSSSTTITRSQSSPLVSSTPKASFGDQAGPIAGVVVGALAILAAVCGLVWVLLFYRRRRKNPRSPTSNEESDGWGKAELGGEDVSRFEKDAASYHEFPGPAIPPTELLGSVPEPQELGNHGRASLDQARSATTSLPVEETDNTIHIVR</sequence>
<keyword evidence="4" id="KW-1185">Reference proteome</keyword>
<dbReference type="Proteomes" id="UP000799302">
    <property type="component" value="Unassembled WGS sequence"/>
</dbReference>
<proteinExistence type="predicted"/>
<feature type="transmembrane region" description="Helical" evidence="2">
    <location>
        <begin position="255"/>
        <end position="279"/>
    </location>
</feature>
<dbReference type="EMBL" id="MU004241">
    <property type="protein sequence ID" value="KAF2664866.1"/>
    <property type="molecule type" value="Genomic_DNA"/>
</dbReference>
<reference evidence="3" key="1">
    <citation type="journal article" date="2020" name="Stud. Mycol.">
        <title>101 Dothideomycetes genomes: a test case for predicting lifestyles and emergence of pathogens.</title>
        <authorList>
            <person name="Haridas S."/>
            <person name="Albert R."/>
            <person name="Binder M."/>
            <person name="Bloem J."/>
            <person name="Labutti K."/>
            <person name="Salamov A."/>
            <person name="Andreopoulos B."/>
            <person name="Baker S."/>
            <person name="Barry K."/>
            <person name="Bills G."/>
            <person name="Bluhm B."/>
            <person name="Cannon C."/>
            <person name="Castanera R."/>
            <person name="Culley D."/>
            <person name="Daum C."/>
            <person name="Ezra D."/>
            <person name="Gonzalez J."/>
            <person name="Henrissat B."/>
            <person name="Kuo A."/>
            <person name="Liang C."/>
            <person name="Lipzen A."/>
            <person name="Lutzoni F."/>
            <person name="Magnuson J."/>
            <person name="Mondo S."/>
            <person name="Nolan M."/>
            <person name="Ohm R."/>
            <person name="Pangilinan J."/>
            <person name="Park H.-J."/>
            <person name="Ramirez L."/>
            <person name="Alfaro M."/>
            <person name="Sun H."/>
            <person name="Tritt A."/>
            <person name="Yoshinaga Y."/>
            <person name="Zwiers L.-H."/>
            <person name="Turgeon B."/>
            <person name="Goodwin S."/>
            <person name="Spatafora J."/>
            <person name="Crous P."/>
            <person name="Grigoriev I."/>
        </authorList>
    </citation>
    <scope>NUCLEOTIDE SEQUENCE</scope>
    <source>
        <strain evidence="3">CBS 115976</strain>
    </source>
</reference>
<feature type="compositionally biased region" description="Low complexity" evidence="1">
    <location>
        <begin position="1"/>
        <end position="20"/>
    </location>
</feature>
<evidence type="ECO:0000313" key="3">
    <source>
        <dbReference type="EMBL" id="KAF2664866.1"/>
    </source>
</evidence>
<evidence type="ECO:0000256" key="1">
    <source>
        <dbReference type="SAM" id="MobiDB-lite"/>
    </source>
</evidence>
<organism evidence="3 4">
    <name type="scientific">Microthyrium microscopicum</name>
    <dbReference type="NCBI Taxonomy" id="703497"/>
    <lineage>
        <taxon>Eukaryota</taxon>
        <taxon>Fungi</taxon>
        <taxon>Dikarya</taxon>
        <taxon>Ascomycota</taxon>
        <taxon>Pezizomycotina</taxon>
        <taxon>Dothideomycetes</taxon>
        <taxon>Dothideomycetes incertae sedis</taxon>
        <taxon>Microthyriales</taxon>
        <taxon>Microthyriaceae</taxon>
        <taxon>Microthyrium</taxon>
    </lineage>
</organism>
<dbReference type="AlphaFoldDB" id="A0A6A6TZM0"/>
<dbReference type="OrthoDB" id="4770059at2759"/>
<keyword evidence="2" id="KW-0472">Membrane</keyword>
<feature type="region of interest" description="Disordered" evidence="1">
    <location>
        <begin position="1"/>
        <end position="25"/>
    </location>
</feature>
<keyword evidence="2" id="KW-1133">Transmembrane helix</keyword>
<dbReference type="CDD" id="cd12087">
    <property type="entry name" value="TM_EGFR-like"/>
    <property type="match status" value="1"/>
</dbReference>
<name>A0A6A6TZM0_9PEZI</name>
<protein>
    <submittedName>
        <fullName evidence="3">Uncharacterized protein</fullName>
    </submittedName>
</protein>
<accession>A0A6A6TZM0</accession>
<evidence type="ECO:0000313" key="4">
    <source>
        <dbReference type="Proteomes" id="UP000799302"/>
    </source>
</evidence>
<gene>
    <name evidence="3" type="ORF">BT63DRAFT_459482</name>
</gene>
<keyword evidence="2" id="KW-0812">Transmembrane</keyword>
<evidence type="ECO:0000256" key="2">
    <source>
        <dbReference type="SAM" id="Phobius"/>
    </source>
</evidence>